<dbReference type="GO" id="GO:0004022">
    <property type="term" value="F:alcohol dehydrogenase (NAD+) activity"/>
    <property type="evidence" value="ECO:0007669"/>
    <property type="project" value="UniProtKB-ARBA"/>
</dbReference>
<feature type="domain" description="Fe-containing alcohol dehydrogenase-like C-terminal" evidence="3">
    <location>
        <begin position="192"/>
        <end position="387"/>
    </location>
</feature>
<evidence type="ECO:0000259" key="3">
    <source>
        <dbReference type="Pfam" id="PF25137"/>
    </source>
</evidence>
<dbReference type="Gene3D" id="3.40.50.1970">
    <property type="match status" value="1"/>
</dbReference>
<dbReference type="RefSeq" id="WP_092483674.1">
    <property type="nucleotide sequence ID" value="NZ_FOYM01000015.1"/>
</dbReference>
<protein>
    <submittedName>
        <fullName evidence="4">Alcohol dehydrogenase, class IV</fullName>
    </submittedName>
</protein>
<accession>A0A1I6DQR8</accession>
<dbReference type="Proteomes" id="UP000199584">
    <property type="component" value="Unassembled WGS sequence"/>
</dbReference>
<dbReference type="GO" id="GO:0046872">
    <property type="term" value="F:metal ion binding"/>
    <property type="evidence" value="ECO:0007669"/>
    <property type="project" value="InterPro"/>
</dbReference>
<dbReference type="PROSITE" id="PS00913">
    <property type="entry name" value="ADH_IRON_1"/>
    <property type="match status" value="1"/>
</dbReference>
<dbReference type="AlphaFoldDB" id="A0A1I6DQR8"/>
<dbReference type="CDD" id="cd08179">
    <property type="entry name" value="NADPH_BDH"/>
    <property type="match status" value="1"/>
</dbReference>
<dbReference type="PROSITE" id="PS00060">
    <property type="entry name" value="ADH_IRON_2"/>
    <property type="match status" value="1"/>
</dbReference>
<proteinExistence type="predicted"/>
<dbReference type="FunFam" id="1.20.1090.10:FF:000001">
    <property type="entry name" value="Aldehyde-alcohol dehydrogenase"/>
    <property type="match status" value="1"/>
</dbReference>
<dbReference type="Pfam" id="PF00465">
    <property type="entry name" value="Fe-ADH"/>
    <property type="match status" value="1"/>
</dbReference>
<organism evidence="4 5">
    <name type="scientific">Desulfoscipio geothermicus DSM 3669</name>
    <dbReference type="NCBI Taxonomy" id="1121426"/>
    <lineage>
        <taxon>Bacteria</taxon>
        <taxon>Bacillati</taxon>
        <taxon>Bacillota</taxon>
        <taxon>Clostridia</taxon>
        <taxon>Eubacteriales</taxon>
        <taxon>Desulfallaceae</taxon>
        <taxon>Desulfoscipio</taxon>
    </lineage>
</organism>
<name>A0A1I6DQR8_9FIRM</name>
<reference evidence="5" key="1">
    <citation type="submission" date="2016-10" db="EMBL/GenBank/DDBJ databases">
        <authorList>
            <person name="Varghese N."/>
            <person name="Submissions S."/>
        </authorList>
    </citation>
    <scope>NUCLEOTIDE SEQUENCE [LARGE SCALE GENOMIC DNA]</scope>
    <source>
        <strain evidence="5">DSM 3669</strain>
    </source>
</reference>
<dbReference type="Pfam" id="PF25137">
    <property type="entry name" value="ADH_Fe_C"/>
    <property type="match status" value="1"/>
</dbReference>
<evidence type="ECO:0000313" key="5">
    <source>
        <dbReference type="Proteomes" id="UP000199584"/>
    </source>
</evidence>
<dbReference type="InterPro" id="IPR056798">
    <property type="entry name" value="ADH_Fe_C"/>
</dbReference>
<dbReference type="OrthoDB" id="5445534at2"/>
<dbReference type="SUPFAM" id="SSF56796">
    <property type="entry name" value="Dehydroquinate synthase-like"/>
    <property type="match status" value="1"/>
</dbReference>
<feature type="domain" description="Alcohol dehydrogenase iron-type/glycerol dehydrogenase GldA" evidence="2">
    <location>
        <begin position="11"/>
        <end position="181"/>
    </location>
</feature>
<dbReference type="PANTHER" id="PTHR11496">
    <property type="entry name" value="ALCOHOL DEHYDROGENASE"/>
    <property type="match status" value="1"/>
</dbReference>
<evidence type="ECO:0000259" key="2">
    <source>
        <dbReference type="Pfam" id="PF00465"/>
    </source>
</evidence>
<dbReference type="InterPro" id="IPR034802">
    <property type="entry name" value="NADPH_BDH"/>
</dbReference>
<keyword evidence="5" id="KW-1185">Reference proteome</keyword>
<evidence type="ECO:0000313" key="4">
    <source>
        <dbReference type="EMBL" id="SFR07810.1"/>
    </source>
</evidence>
<keyword evidence="1" id="KW-0560">Oxidoreductase</keyword>
<dbReference type="InterPro" id="IPR001670">
    <property type="entry name" value="ADH_Fe/GldA"/>
</dbReference>
<dbReference type="Gene3D" id="1.20.1090.10">
    <property type="entry name" value="Dehydroquinate synthase-like - alpha domain"/>
    <property type="match status" value="1"/>
</dbReference>
<dbReference type="EMBL" id="FOYM01000015">
    <property type="protein sequence ID" value="SFR07810.1"/>
    <property type="molecule type" value="Genomic_DNA"/>
</dbReference>
<sequence>MSGYSKWFRVPRDIVFGWGSLEYLKELEGKKAVIVTDKIMQQLGFVEKVKSYLAEAGIESAVFDEVEPDPSRQTVMKGVKVMQQFQPDLIVGLGGGSALDAGKAMWIFYEHPDVSWEQIFVPFTGVPKLRNKARYVAIPSTSGTATEVTLAAVITNRDVQPNVKEFTLSYEVTPDIAICDPELPSTMPPVVTANTGFDVIVHAVEAYVSVNASDVTDPIALSSAAMAYKWLPLAFANGNNKEAREKMHTASLMAGFTFTNTALGLVHSTAHQIGAEYGVPHGRANAMMLPYVVQYNTPAAAARYANVARAFGFESTDTYEGTAKFIKAIRDLQKVLGIPTCLKDAGIDEEDFLKKIDMLAQNAMNDGSTPTNPRVPTLEEIKKIFLCAYYGNDVL</sequence>
<dbReference type="FunFam" id="3.40.50.1970:FF:000003">
    <property type="entry name" value="Alcohol dehydrogenase, iron-containing"/>
    <property type="match status" value="1"/>
</dbReference>
<dbReference type="InterPro" id="IPR039697">
    <property type="entry name" value="Alcohol_dehydrogenase_Fe"/>
</dbReference>
<dbReference type="InterPro" id="IPR018211">
    <property type="entry name" value="ADH_Fe_CS"/>
</dbReference>
<dbReference type="PANTHER" id="PTHR11496:SF83">
    <property type="entry name" value="HYDROXYACID-OXOACID TRANSHYDROGENASE, MITOCHONDRIAL"/>
    <property type="match status" value="1"/>
</dbReference>
<dbReference type="STRING" id="39060.SAMN05660706_11543"/>
<gene>
    <name evidence="4" type="ORF">SAMN05660706_11543</name>
</gene>
<evidence type="ECO:0000256" key="1">
    <source>
        <dbReference type="ARBA" id="ARBA00023002"/>
    </source>
</evidence>